<sequence>MNLLIYTHHMERIRLTTEGITLRELVEAFGELREEERTIDYDNREQYELQLDTGGFVSLEEFIQISYTDEGEIESTSLSFENLPSVETAIRTHEQRKGSDEPPRVPHVDMDEIEIESRRSFYHRLKQHSDSQPATIREIIYYEGQLSRDELYQLIEEAGYEPSGGSVSASLVMLEQVTNEIERHGRGSDTTVVWTGNN</sequence>
<organism evidence="1">
    <name type="scientific">uncultured haloarchaeon</name>
    <dbReference type="NCBI Taxonomy" id="160804"/>
    <lineage>
        <taxon>Archaea</taxon>
        <taxon>Methanobacteriati</taxon>
        <taxon>Methanobacteriota</taxon>
        <taxon>Stenosarchaea group</taxon>
        <taxon>Halobacteria</taxon>
        <taxon>Halobacteriales</taxon>
        <taxon>Halobacteriaceae</taxon>
        <taxon>environmental samples</taxon>
    </lineage>
</organism>
<proteinExistence type="predicted"/>
<dbReference type="AlphaFoldDB" id="A5YS40"/>
<protein>
    <submittedName>
        <fullName evidence="1">Uncharacterized protein</fullName>
    </submittedName>
</protein>
<accession>A5YS40</accession>
<reference evidence="1" key="1">
    <citation type="journal article" date="2007" name="ISME J.">
        <title>Genomic plasticity in prokaryotes: the case of the square haloarchaeon.</title>
        <authorList>
            <person name="Cuadros-Orellana S."/>
            <person name="Martin-Cuadrado A.B."/>
            <person name="Legault B."/>
            <person name="D'Auria G."/>
            <person name="Zhaxybayeva O."/>
            <person name="Papke R.T."/>
            <person name="Rodriguez-Valera F."/>
        </authorList>
    </citation>
    <scope>NUCLEOTIDE SEQUENCE</scope>
</reference>
<dbReference type="EMBL" id="EF583983">
    <property type="protein sequence ID" value="ABQ75797.1"/>
    <property type="molecule type" value="Genomic_DNA"/>
</dbReference>
<evidence type="ECO:0000313" key="1">
    <source>
        <dbReference type="EMBL" id="ABQ75797.1"/>
    </source>
</evidence>
<name>A5YS40_9EURY</name>